<dbReference type="InterPro" id="IPR036397">
    <property type="entry name" value="RNaseH_sf"/>
</dbReference>
<dbReference type="PANTHER" id="PTHR47074">
    <property type="entry name" value="BNAC02G40300D PROTEIN"/>
    <property type="match status" value="1"/>
</dbReference>
<accession>A0ABD2ZIX4</accession>
<evidence type="ECO:0000259" key="1">
    <source>
        <dbReference type="Pfam" id="PF13456"/>
    </source>
</evidence>
<sequence>MHKESRRLGFGVVGTNLCRRIQKVWAEGMDRTTDPSLIEAEAIKSALINARLVGWSKVAILSSNKSLIQKIQNRNSVDITLATLLDDIITLSNSFAWRSFSWIPSNCNHRAKILASFAVRLVSKIMWETCFPSWLG</sequence>
<dbReference type="EMBL" id="JBJUIK010000008">
    <property type="protein sequence ID" value="KAL3519426.1"/>
    <property type="molecule type" value="Genomic_DNA"/>
</dbReference>
<dbReference type="Pfam" id="PF13456">
    <property type="entry name" value="RVT_3"/>
    <property type="match status" value="1"/>
</dbReference>
<evidence type="ECO:0000313" key="3">
    <source>
        <dbReference type="Proteomes" id="UP001630127"/>
    </source>
</evidence>
<dbReference type="InterPro" id="IPR012337">
    <property type="entry name" value="RNaseH-like_sf"/>
</dbReference>
<feature type="domain" description="RNase H type-1" evidence="1">
    <location>
        <begin position="10"/>
        <end position="118"/>
    </location>
</feature>
<dbReference type="InterPro" id="IPR002156">
    <property type="entry name" value="RNaseH_domain"/>
</dbReference>
<proteinExistence type="predicted"/>
<comment type="caution">
    <text evidence="2">The sequence shown here is derived from an EMBL/GenBank/DDBJ whole genome shotgun (WGS) entry which is preliminary data.</text>
</comment>
<dbReference type="AlphaFoldDB" id="A0ABD2ZIX4"/>
<dbReference type="InterPro" id="IPR052929">
    <property type="entry name" value="RNase_H-like_EbsB-rel"/>
</dbReference>
<evidence type="ECO:0000313" key="2">
    <source>
        <dbReference type="EMBL" id="KAL3519426.1"/>
    </source>
</evidence>
<dbReference type="Gene3D" id="3.30.420.10">
    <property type="entry name" value="Ribonuclease H-like superfamily/Ribonuclease H"/>
    <property type="match status" value="1"/>
</dbReference>
<protein>
    <recommendedName>
        <fullName evidence="1">RNase H type-1 domain-containing protein</fullName>
    </recommendedName>
</protein>
<name>A0ABD2ZIX4_9GENT</name>
<reference evidence="2 3" key="1">
    <citation type="submission" date="2024-11" db="EMBL/GenBank/DDBJ databases">
        <title>A near-complete genome assembly of Cinchona calisaya.</title>
        <authorList>
            <person name="Lian D.C."/>
            <person name="Zhao X.W."/>
            <person name="Wei L."/>
        </authorList>
    </citation>
    <scope>NUCLEOTIDE SEQUENCE [LARGE SCALE GENOMIC DNA]</scope>
    <source>
        <tissue evidence="2">Nenye</tissue>
    </source>
</reference>
<keyword evidence="3" id="KW-1185">Reference proteome</keyword>
<dbReference type="SUPFAM" id="SSF53098">
    <property type="entry name" value="Ribonuclease H-like"/>
    <property type="match status" value="1"/>
</dbReference>
<dbReference type="PANTHER" id="PTHR47074:SF11">
    <property type="entry name" value="REVERSE TRANSCRIPTASE-LIKE PROTEIN"/>
    <property type="match status" value="1"/>
</dbReference>
<dbReference type="Proteomes" id="UP001630127">
    <property type="component" value="Unassembled WGS sequence"/>
</dbReference>
<organism evidence="2 3">
    <name type="scientific">Cinchona calisaya</name>
    <dbReference type="NCBI Taxonomy" id="153742"/>
    <lineage>
        <taxon>Eukaryota</taxon>
        <taxon>Viridiplantae</taxon>
        <taxon>Streptophyta</taxon>
        <taxon>Embryophyta</taxon>
        <taxon>Tracheophyta</taxon>
        <taxon>Spermatophyta</taxon>
        <taxon>Magnoliopsida</taxon>
        <taxon>eudicotyledons</taxon>
        <taxon>Gunneridae</taxon>
        <taxon>Pentapetalae</taxon>
        <taxon>asterids</taxon>
        <taxon>lamiids</taxon>
        <taxon>Gentianales</taxon>
        <taxon>Rubiaceae</taxon>
        <taxon>Cinchonoideae</taxon>
        <taxon>Cinchoneae</taxon>
        <taxon>Cinchona</taxon>
    </lineage>
</organism>
<gene>
    <name evidence="2" type="ORF">ACH5RR_017575</name>
</gene>